<gene>
    <name evidence="3" type="ORF">GLE_0616</name>
</gene>
<accession>A0A0S2DBS3</accession>
<dbReference type="Pfam" id="PF22828">
    <property type="entry name" value="HphA_N"/>
    <property type="match status" value="1"/>
</dbReference>
<evidence type="ECO:0000259" key="2">
    <source>
        <dbReference type="Pfam" id="PF22829"/>
    </source>
</evidence>
<sequence>MKRMSLTLSALALAALAGTAQAAVVGDQSDNTYVEAGVSTVNAGPHIAGRPGIGVYTMGTDRKVDFQALQTFAPADANGVSSLVSPITPPTHSGMGVFHFAKIAGHNVYFGEWSQSAPTDGTHTVYYAGDNAGTTVPASGTATYTVAGLNQYNGANKLNGTFNANFGAGQLSGSLSNGTVTVDIGTAAISGTGFSGSGASATVGGATVATGGVSGQFFGANAAALAGVTRFDDRLYDTAFGGTKNP</sequence>
<dbReference type="InterPro" id="IPR011250">
    <property type="entry name" value="OMP/PagP_B-barrel"/>
</dbReference>
<dbReference type="KEGG" id="lez:GLE_0616"/>
<evidence type="ECO:0000259" key="1">
    <source>
        <dbReference type="Pfam" id="PF22828"/>
    </source>
</evidence>
<protein>
    <submittedName>
        <fullName evidence="3">Uncharacterized protein</fullName>
    </submittedName>
</protein>
<dbReference type="Proteomes" id="UP000061569">
    <property type="component" value="Chromosome"/>
</dbReference>
<dbReference type="PATRIC" id="fig|69.6.peg.608"/>
<dbReference type="NCBIfam" id="NF041636">
    <property type="entry name" value="slam_lipo"/>
    <property type="match status" value="1"/>
</dbReference>
<dbReference type="EMBL" id="CP013140">
    <property type="protein sequence ID" value="ALN55974.1"/>
    <property type="molecule type" value="Genomic_DNA"/>
</dbReference>
<feature type="domain" description="HphA C-terminal" evidence="2">
    <location>
        <begin position="134"/>
        <end position="244"/>
    </location>
</feature>
<reference evidence="3 4" key="1">
    <citation type="submission" date="2015-11" db="EMBL/GenBank/DDBJ databases">
        <title>Genome sequences of Lysobacter enzymogenes strain C3 and Lysobacter antibioticus ATCC 29479.</title>
        <authorList>
            <person name="Kobayashi D.Y."/>
        </authorList>
    </citation>
    <scope>NUCLEOTIDE SEQUENCE [LARGE SCALE GENOMIC DNA]</scope>
    <source>
        <strain evidence="3 4">C3</strain>
    </source>
</reference>
<dbReference type="InterPro" id="IPR054536">
    <property type="entry name" value="HphA_C"/>
</dbReference>
<dbReference type="SUPFAM" id="SSF56925">
    <property type="entry name" value="OMPA-like"/>
    <property type="match status" value="1"/>
</dbReference>
<dbReference type="OrthoDB" id="8607327at2"/>
<name>A0A0S2DBS3_LYSEN</name>
<proteinExistence type="predicted"/>
<evidence type="ECO:0000313" key="3">
    <source>
        <dbReference type="EMBL" id="ALN55974.1"/>
    </source>
</evidence>
<dbReference type="InterPro" id="IPR054535">
    <property type="entry name" value="HphA_N"/>
</dbReference>
<organism evidence="3 4">
    <name type="scientific">Lysobacter enzymogenes</name>
    <dbReference type="NCBI Taxonomy" id="69"/>
    <lineage>
        <taxon>Bacteria</taxon>
        <taxon>Pseudomonadati</taxon>
        <taxon>Pseudomonadota</taxon>
        <taxon>Gammaproteobacteria</taxon>
        <taxon>Lysobacterales</taxon>
        <taxon>Lysobacteraceae</taxon>
        <taxon>Lysobacter</taxon>
    </lineage>
</organism>
<dbReference type="Pfam" id="PF22829">
    <property type="entry name" value="HphA_C"/>
    <property type="match status" value="1"/>
</dbReference>
<dbReference type="Gene3D" id="2.40.160.90">
    <property type="match status" value="1"/>
</dbReference>
<feature type="domain" description="HphA N-terminal heme-binding" evidence="1">
    <location>
        <begin position="19"/>
        <end position="124"/>
    </location>
</feature>
<dbReference type="InterPro" id="IPR054843">
    <property type="entry name" value="Slam_hemophilin_C"/>
</dbReference>
<dbReference type="AlphaFoldDB" id="A0A0S2DBS3"/>
<dbReference type="RefSeq" id="WP_057946165.1">
    <property type="nucleotide sequence ID" value="NZ_CP067396.1"/>
</dbReference>
<dbReference type="STRING" id="69.GLE_0616"/>
<evidence type="ECO:0000313" key="4">
    <source>
        <dbReference type="Proteomes" id="UP000061569"/>
    </source>
</evidence>